<dbReference type="SUPFAM" id="SSF55874">
    <property type="entry name" value="ATPase domain of HSP90 chaperone/DNA topoisomerase II/histidine kinase"/>
    <property type="match status" value="1"/>
</dbReference>
<evidence type="ECO:0000256" key="1">
    <source>
        <dbReference type="SAM" id="Phobius"/>
    </source>
</evidence>
<feature type="transmembrane region" description="Helical" evidence="1">
    <location>
        <begin position="190"/>
        <end position="211"/>
    </location>
</feature>
<name>A0ABY7A8D2_9FIRM</name>
<dbReference type="EMBL" id="CP113524">
    <property type="protein sequence ID" value="WAJ22801.1"/>
    <property type="molecule type" value="Genomic_DNA"/>
</dbReference>
<sequence length="441" mass="51359">MNSYLDNLLIIIFEVFCCNVFYESFGRKRYKDKKCLNCIQLLFLCLCGFCFAELLANHFIVRQLINIIVISGVMYWHTNISYNKSFVLAILYDGLMLMSDFIAFSVNSRFFSSNHEIMEYHGLEGYLVTLLGKVILFLCILIIRKKFSHKDTDMLKDTEWLRFLFFPVFTIIIISSLLSSFNYVETKRQANVLFVHAVGTAGMNMVVFYLINDIVDREIKINDNRINQMQVKNQVNMYRSISEKFESQKRKTHEFKNQIMCIESLLAKKQYDELKKYVKNINGDLNKELDLINTNHVIINAVLNTKYQEMTEKKIVFVFRVNNLAEVGIRDEDIVIILSNLLNNAIEACNKCSGKRIIRLKFIKESDHIIIAVKNTFNHIIHYKDGEIKSTKISEEGEHGVGIINIVRTIEKYGGSYVIQELEREFLFSIVIPLGQKRGIL</sequence>
<keyword evidence="1" id="KW-0812">Transmembrane</keyword>
<proteinExistence type="predicted"/>
<gene>
    <name evidence="3" type="ORF">OW255_14655</name>
</gene>
<keyword evidence="1" id="KW-0472">Membrane</keyword>
<protein>
    <submittedName>
        <fullName evidence="3">ATP-binding protein</fullName>
    </submittedName>
</protein>
<feature type="domain" description="Sensor histidine kinase NatK-like C-terminal" evidence="2">
    <location>
        <begin position="333"/>
        <end position="433"/>
    </location>
</feature>
<dbReference type="CDD" id="cd16935">
    <property type="entry name" value="HATPase_AgrC-ComD-like"/>
    <property type="match status" value="1"/>
</dbReference>
<feature type="transmembrane region" description="Helical" evidence="1">
    <location>
        <begin position="6"/>
        <end position="22"/>
    </location>
</feature>
<dbReference type="PANTHER" id="PTHR40448">
    <property type="entry name" value="TWO-COMPONENT SENSOR HISTIDINE KINASE"/>
    <property type="match status" value="1"/>
</dbReference>
<dbReference type="Pfam" id="PF14501">
    <property type="entry name" value="HATPase_c_5"/>
    <property type="match status" value="1"/>
</dbReference>
<dbReference type="InterPro" id="IPR036890">
    <property type="entry name" value="HATPase_C_sf"/>
</dbReference>
<evidence type="ECO:0000259" key="2">
    <source>
        <dbReference type="Pfam" id="PF14501"/>
    </source>
</evidence>
<keyword evidence="3" id="KW-0547">Nucleotide-binding</keyword>
<dbReference type="GO" id="GO:0005524">
    <property type="term" value="F:ATP binding"/>
    <property type="evidence" value="ECO:0007669"/>
    <property type="project" value="UniProtKB-KW"/>
</dbReference>
<feature type="transmembrane region" description="Helical" evidence="1">
    <location>
        <begin position="126"/>
        <end position="143"/>
    </location>
</feature>
<reference evidence="3" key="1">
    <citation type="submission" date="2022-11" db="EMBL/GenBank/DDBJ databases">
        <title>Lacrimispora xylanolytica sy1, complete genome.</title>
        <authorList>
            <person name="Choi S."/>
        </authorList>
    </citation>
    <scope>NUCLEOTIDE SEQUENCE</scope>
    <source>
        <strain evidence="3">Sy1</strain>
    </source>
</reference>
<feature type="transmembrane region" description="Helical" evidence="1">
    <location>
        <begin position="85"/>
        <end position="106"/>
    </location>
</feature>
<dbReference type="Proteomes" id="UP001163115">
    <property type="component" value="Chromosome"/>
</dbReference>
<dbReference type="InterPro" id="IPR032834">
    <property type="entry name" value="NatK-like_C"/>
</dbReference>
<evidence type="ECO:0000313" key="4">
    <source>
        <dbReference type="Proteomes" id="UP001163115"/>
    </source>
</evidence>
<accession>A0ABY7A8D2</accession>
<keyword evidence="1" id="KW-1133">Transmembrane helix</keyword>
<organism evidence="3 4">
    <name type="scientific">Lacrimispora xylanolytica</name>
    <dbReference type="NCBI Taxonomy" id="29375"/>
    <lineage>
        <taxon>Bacteria</taxon>
        <taxon>Bacillati</taxon>
        <taxon>Bacillota</taxon>
        <taxon>Clostridia</taxon>
        <taxon>Lachnospirales</taxon>
        <taxon>Lachnospiraceae</taxon>
        <taxon>Lacrimispora</taxon>
    </lineage>
</organism>
<dbReference type="Gene3D" id="3.30.565.10">
    <property type="entry name" value="Histidine kinase-like ATPase, C-terminal domain"/>
    <property type="match status" value="1"/>
</dbReference>
<dbReference type="RefSeq" id="WP_268114479.1">
    <property type="nucleotide sequence ID" value="NZ_CP113524.1"/>
</dbReference>
<feature type="transmembrane region" description="Helical" evidence="1">
    <location>
        <begin position="163"/>
        <end position="184"/>
    </location>
</feature>
<dbReference type="PANTHER" id="PTHR40448:SF1">
    <property type="entry name" value="TWO-COMPONENT SENSOR HISTIDINE KINASE"/>
    <property type="match status" value="1"/>
</dbReference>
<keyword evidence="4" id="KW-1185">Reference proteome</keyword>
<keyword evidence="3" id="KW-0067">ATP-binding</keyword>
<evidence type="ECO:0000313" key="3">
    <source>
        <dbReference type="EMBL" id="WAJ22801.1"/>
    </source>
</evidence>
<feature type="transmembrane region" description="Helical" evidence="1">
    <location>
        <begin position="34"/>
        <end position="54"/>
    </location>
</feature>